<organism evidence="1 2">
    <name type="scientific">Eleutherodactylus coqui</name>
    <name type="common">Puerto Rican coqui</name>
    <dbReference type="NCBI Taxonomy" id="57060"/>
    <lineage>
        <taxon>Eukaryota</taxon>
        <taxon>Metazoa</taxon>
        <taxon>Chordata</taxon>
        <taxon>Craniata</taxon>
        <taxon>Vertebrata</taxon>
        <taxon>Euteleostomi</taxon>
        <taxon>Amphibia</taxon>
        <taxon>Batrachia</taxon>
        <taxon>Anura</taxon>
        <taxon>Neobatrachia</taxon>
        <taxon>Hyloidea</taxon>
        <taxon>Eleutherodactylidae</taxon>
        <taxon>Eleutherodactylinae</taxon>
        <taxon>Eleutherodactylus</taxon>
        <taxon>Eleutherodactylus</taxon>
    </lineage>
</organism>
<accession>A0A8J6AZP0</accession>
<comment type="caution">
    <text evidence="1">The sequence shown here is derived from an EMBL/GenBank/DDBJ whole genome shotgun (WGS) entry which is preliminary data.</text>
</comment>
<keyword evidence="2" id="KW-1185">Reference proteome</keyword>
<evidence type="ECO:0000313" key="1">
    <source>
        <dbReference type="EMBL" id="KAG9460349.1"/>
    </source>
</evidence>
<reference evidence="1" key="1">
    <citation type="thesis" date="2020" institute="ProQuest LLC" country="789 East Eisenhower Parkway, Ann Arbor, MI, USA">
        <title>Comparative Genomics and Chromosome Evolution.</title>
        <authorList>
            <person name="Mudd A.B."/>
        </authorList>
    </citation>
    <scope>NUCLEOTIDE SEQUENCE</scope>
    <source>
        <strain evidence="1">HN-11 Male</strain>
        <tissue evidence="1">Kidney and liver</tissue>
    </source>
</reference>
<dbReference type="AlphaFoldDB" id="A0A8J6AZP0"/>
<name>A0A8J6AZP0_ELECQ</name>
<protein>
    <submittedName>
        <fullName evidence="1">Uncharacterized protein</fullName>
    </submittedName>
</protein>
<proteinExistence type="predicted"/>
<evidence type="ECO:0000313" key="2">
    <source>
        <dbReference type="Proteomes" id="UP000770717"/>
    </source>
</evidence>
<dbReference type="Proteomes" id="UP000770717">
    <property type="component" value="Unassembled WGS sequence"/>
</dbReference>
<dbReference type="EMBL" id="WNTK01080785">
    <property type="protein sequence ID" value="KAG9460349.1"/>
    <property type="molecule type" value="Genomic_DNA"/>
</dbReference>
<sequence>MWVTEFPARLSWTRKVHAPDQIPYSSRFFTGAPLTSPKRLNQVMISSEDRDSLRVNTVTVFTSSWRDRGETLKSRQPGRFFTSS</sequence>
<gene>
    <name evidence="1" type="ORF">GDO78_022436</name>
</gene>